<keyword evidence="1" id="KW-0472">Membrane</keyword>
<reference evidence="3" key="3">
    <citation type="submission" date="2015-04" db="UniProtKB">
        <authorList>
            <consortium name="EnsemblPlants"/>
        </authorList>
    </citation>
    <scope>IDENTIFICATION</scope>
    <source>
        <strain evidence="3">cv. Jemalong A17</strain>
    </source>
</reference>
<gene>
    <name evidence="2" type="ordered locus">MTR_6g013970</name>
</gene>
<name>G7KLV0_MEDTR</name>
<reference evidence="2 4" key="2">
    <citation type="journal article" date="2014" name="BMC Genomics">
        <title>An improved genome release (version Mt4.0) for the model legume Medicago truncatula.</title>
        <authorList>
            <person name="Tang H."/>
            <person name="Krishnakumar V."/>
            <person name="Bidwell S."/>
            <person name="Rosen B."/>
            <person name="Chan A."/>
            <person name="Zhou S."/>
            <person name="Gentzbittel L."/>
            <person name="Childs K.L."/>
            <person name="Yandell M."/>
            <person name="Gundlach H."/>
            <person name="Mayer K.F."/>
            <person name="Schwartz D.C."/>
            <person name="Town C.D."/>
        </authorList>
    </citation>
    <scope>GENOME REANNOTATION</scope>
    <source>
        <strain evidence="3 4">cv. Jemalong A17</strain>
    </source>
</reference>
<dbReference type="PaxDb" id="3880-AES74856"/>
<dbReference type="EnsemblPlants" id="AES74856">
    <property type="protein sequence ID" value="AES74856"/>
    <property type="gene ID" value="MTR_6g013970"/>
</dbReference>
<dbReference type="Gene3D" id="3.40.50.2000">
    <property type="entry name" value="Glycogen Phosphorylase B"/>
    <property type="match status" value="1"/>
</dbReference>
<keyword evidence="4" id="KW-1185">Reference proteome</keyword>
<protein>
    <submittedName>
        <fullName evidence="2">Transmembrane protein, putative</fullName>
    </submittedName>
</protein>
<dbReference type="eggNOG" id="KOG1192">
    <property type="taxonomic scope" value="Eukaryota"/>
</dbReference>
<feature type="transmembrane region" description="Helical" evidence="1">
    <location>
        <begin position="49"/>
        <end position="70"/>
    </location>
</feature>
<feature type="transmembrane region" description="Helical" evidence="1">
    <location>
        <begin position="21"/>
        <end position="43"/>
    </location>
</feature>
<evidence type="ECO:0000313" key="2">
    <source>
        <dbReference type="EMBL" id="AES74856.1"/>
    </source>
</evidence>
<keyword evidence="1" id="KW-1133">Transmembrane helix</keyword>
<proteinExistence type="predicted"/>
<dbReference type="STRING" id="3880.G7KLV0"/>
<organism evidence="2 4">
    <name type="scientific">Medicago truncatula</name>
    <name type="common">Barrel medic</name>
    <name type="synonym">Medicago tribuloides</name>
    <dbReference type="NCBI Taxonomy" id="3880"/>
    <lineage>
        <taxon>Eukaryota</taxon>
        <taxon>Viridiplantae</taxon>
        <taxon>Streptophyta</taxon>
        <taxon>Embryophyta</taxon>
        <taxon>Tracheophyta</taxon>
        <taxon>Spermatophyta</taxon>
        <taxon>Magnoliopsida</taxon>
        <taxon>eudicotyledons</taxon>
        <taxon>Gunneridae</taxon>
        <taxon>Pentapetalae</taxon>
        <taxon>rosids</taxon>
        <taxon>fabids</taxon>
        <taxon>Fabales</taxon>
        <taxon>Fabaceae</taxon>
        <taxon>Papilionoideae</taxon>
        <taxon>50 kb inversion clade</taxon>
        <taxon>NPAAA clade</taxon>
        <taxon>Hologalegina</taxon>
        <taxon>IRL clade</taxon>
        <taxon>Trifolieae</taxon>
        <taxon>Medicago</taxon>
    </lineage>
</organism>
<evidence type="ECO:0000313" key="4">
    <source>
        <dbReference type="Proteomes" id="UP000002051"/>
    </source>
</evidence>
<keyword evidence="1 2" id="KW-0812">Transmembrane</keyword>
<reference evidence="2 4" key="1">
    <citation type="journal article" date="2011" name="Nature">
        <title>The Medicago genome provides insight into the evolution of rhizobial symbioses.</title>
        <authorList>
            <person name="Young N.D."/>
            <person name="Debelle F."/>
            <person name="Oldroyd G.E."/>
            <person name="Geurts R."/>
            <person name="Cannon S.B."/>
            <person name="Udvardi M.K."/>
            <person name="Benedito V.A."/>
            <person name="Mayer K.F."/>
            <person name="Gouzy J."/>
            <person name="Schoof H."/>
            <person name="Van de Peer Y."/>
            <person name="Proost S."/>
            <person name="Cook D.R."/>
            <person name="Meyers B.C."/>
            <person name="Spannagl M."/>
            <person name="Cheung F."/>
            <person name="De Mita S."/>
            <person name="Krishnakumar V."/>
            <person name="Gundlach H."/>
            <person name="Zhou S."/>
            <person name="Mudge J."/>
            <person name="Bharti A.K."/>
            <person name="Murray J.D."/>
            <person name="Naoumkina M.A."/>
            <person name="Rosen B."/>
            <person name="Silverstein K.A."/>
            <person name="Tang H."/>
            <person name="Rombauts S."/>
            <person name="Zhao P.X."/>
            <person name="Zhou P."/>
            <person name="Barbe V."/>
            <person name="Bardou P."/>
            <person name="Bechner M."/>
            <person name="Bellec A."/>
            <person name="Berger A."/>
            <person name="Berges H."/>
            <person name="Bidwell S."/>
            <person name="Bisseling T."/>
            <person name="Choisne N."/>
            <person name="Couloux A."/>
            <person name="Denny R."/>
            <person name="Deshpande S."/>
            <person name="Dai X."/>
            <person name="Doyle J.J."/>
            <person name="Dudez A.M."/>
            <person name="Farmer A.D."/>
            <person name="Fouteau S."/>
            <person name="Franken C."/>
            <person name="Gibelin C."/>
            <person name="Gish J."/>
            <person name="Goldstein S."/>
            <person name="Gonzalez A.J."/>
            <person name="Green P.J."/>
            <person name="Hallab A."/>
            <person name="Hartog M."/>
            <person name="Hua A."/>
            <person name="Humphray S.J."/>
            <person name="Jeong D.H."/>
            <person name="Jing Y."/>
            <person name="Jocker A."/>
            <person name="Kenton S.M."/>
            <person name="Kim D.J."/>
            <person name="Klee K."/>
            <person name="Lai H."/>
            <person name="Lang C."/>
            <person name="Lin S."/>
            <person name="Macmil S.L."/>
            <person name="Magdelenat G."/>
            <person name="Matthews L."/>
            <person name="McCorrison J."/>
            <person name="Monaghan E.L."/>
            <person name="Mun J.H."/>
            <person name="Najar F.Z."/>
            <person name="Nicholson C."/>
            <person name="Noirot C."/>
            <person name="O'Bleness M."/>
            <person name="Paule C.R."/>
            <person name="Poulain J."/>
            <person name="Prion F."/>
            <person name="Qin B."/>
            <person name="Qu C."/>
            <person name="Retzel E.F."/>
            <person name="Riddle C."/>
            <person name="Sallet E."/>
            <person name="Samain S."/>
            <person name="Samson N."/>
            <person name="Sanders I."/>
            <person name="Saurat O."/>
            <person name="Scarpelli C."/>
            <person name="Schiex T."/>
            <person name="Segurens B."/>
            <person name="Severin A.J."/>
            <person name="Sherrier D.J."/>
            <person name="Shi R."/>
            <person name="Sims S."/>
            <person name="Singer S.R."/>
            <person name="Sinharoy S."/>
            <person name="Sterck L."/>
            <person name="Viollet A."/>
            <person name="Wang B.B."/>
            <person name="Wang K."/>
            <person name="Wang M."/>
            <person name="Wang X."/>
            <person name="Warfsmann J."/>
            <person name="Weissenbach J."/>
            <person name="White D.D."/>
            <person name="White J.D."/>
            <person name="Wiley G.B."/>
            <person name="Wincker P."/>
            <person name="Xing Y."/>
            <person name="Yang L."/>
            <person name="Yao Z."/>
            <person name="Ying F."/>
            <person name="Zhai J."/>
            <person name="Zhou L."/>
            <person name="Zuber A."/>
            <person name="Denarie J."/>
            <person name="Dixon R.A."/>
            <person name="May G.D."/>
            <person name="Schwartz D.C."/>
            <person name="Rogers J."/>
            <person name="Quetier F."/>
            <person name="Town C.D."/>
            <person name="Roe B.A."/>
        </authorList>
    </citation>
    <scope>NUCLEOTIDE SEQUENCE [LARGE SCALE GENOMIC DNA]</scope>
    <source>
        <strain evidence="2">A17</strain>
        <strain evidence="3 4">cv. Jemalong A17</strain>
    </source>
</reference>
<evidence type="ECO:0000313" key="3">
    <source>
        <dbReference type="EnsemblPlants" id="AES74856"/>
    </source>
</evidence>
<sequence>MVMVILIQTCNLVVNRLEINSFTLFAIWSCASCYLLSFMSFTIQVVEELALPTVLLVLFSVCSFLSVLHFRTLIEKGFIPLKGTNVYLDTEVDWVPDLKNFRQNFSLKDKYVDFILPKTEWFTPICAVHIGKALGFVSVLKWINELNLEPVEFERYSKKVVNIFFSSKKVVTELGDIIKNRYFHLFIEVLVLSWLEDKQIRFLMYILAKAVTSLTRF</sequence>
<dbReference type="AlphaFoldDB" id="G7KLV0"/>
<dbReference type="Proteomes" id="UP000002051">
    <property type="component" value="Chromosome 6"/>
</dbReference>
<evidence type="ECO:0000256" key="1">
    <source>
        <dbReference type="SAM" id="Phobius"/>
    </source>
</evidence>
<accession>G7KLV0</accession>
<dbReference type="EMBL" id="CM001222">
    <property type="protein sequence ID" value="AES74856.1"/>
    <property type="molecule type" value="Genomic_DNA"/>
</dbReference>
<dbReference type="HOGENOM" id="CLU_1273926_0_0_1"/>